<sequence length="67" mass="7595">MTHWRSVGIHKGIIPLCGAWGETPYLYKKNYKKSQKSAKKTAFKINALHCFKIGQMQAFVLSLVANI</sequence>
<organism evidence="1 2">
    <name type="scientific">Acinetobacter cumulans</name>
    <dbReference type="NCBI Taxonomy" id="2136182"/>
    <lineage>
        <taxon>Bacteria</taxon>
        <taxon>Pseudomonadati</taxon>
        <taxon>Pseudomonadota</taxon>
        <taxon>Gammaproteobacteria</taxon>
        <taxon>Moraxellales</taxon>
        <taxon>Moraxellaceae</taxon>
        <taxon>Acinetobacter</taxon>
    </lineage>
</organism>
<gene>
    <name evidence="1" type="ORF">D7V64_15020</name>
</gene>
<evidence type="ECO:0000313" key="1">
    <source>
        <dbReference type="EMBL" id="RKG48657.1"/>
    </source>
</evidence>
<protein>
    <submittedName>
        <fullName evidence="1">Uncharacterized protein</fullName>
    </submittedName>
</protein>
<evidence type="ECO:0000313" key="2">
    <source>
        <dbReference type="Proteomes" id="UP000281084"/>
    </source>
</evidence>
<proteinExistence type="predicted"/>
<dbReference type="EMBL" id="RAXZ01000031">
    <property type="protein sequence ID" value="RKG48657.1"/>
    <property type="molecule type" value="Genomic_DNA"/>
</dbReference>
<comment type="caution">
    <text evidence="1">The sequence shown here is derived from an EMBL/GenBank/DDBJ whole genome shotgun (WGS) entry which is preliminary data.</text>
</comment>
<reference evidence="1 2" key="1">
    <citation type="submission" date="2018-09" db="EMBL/GenBank/DDBJ databases">
        <title>The draft genome of Acinetobacter spp. strains.</title>
        <authorList>
            <person name="Qin J."/>
            <person name="Feng Y."/>
            <person name="Zong Z."/>
        </authorList>
    </citation>
    <scope>NUCLEOTIDE SEQUENCE [LARGE SCALE GENOMIC DNA]</scope>
    <source>
        <strain evidence="1 2">WCHAc060002</strain>
    </source>
</reference>
<dbReference type="AlphaFoldDB" id="A0A3A8FNU3"/>
<name>A0A3A8FNU3_9GAMM</name>
<dbReference type="Proteomes" id="UP000281084">
    <property type="component" value="Unassembled WGS sequence"/>
</dbReference>
<accession>A0A3A8FNU3</accession>